<feature type="domain" description="EamA" evidence="9">
    <location>
        <begin position="11"/>
        <end position="145"/>
    </location>
</feature>
<dbReference type="InterPro" id="IPR037185">
    <property type="entry name" value="EmrE-like"/>
</dbReference>
<accession>A0A2X0U208</accession>
<dbReference type="GO" id="GO:0005886">
    <property type="term" value="C:plasma membrane"/>
    <property type="evidence" value="ECO:0007669"/>
    <property type="project" value="UniProtKB-SubCell"/>
</dbReference>
<dbReference type="GeneID" id="93758147"/>
<evidence type="ECO:0000256" key="5">
    <source>
        <dbReference type="ARBA" id="ARBA00022692"/>
    </source>
</evidence>
<comment type="subcellular location">
    <subcellularLocation>
        <location evidence="1">Cell membrane</location>
        <topology evidence="1">Multi-pass membrane protein</topology>
    </subcellularLocation>
</comment>
<dbReference type="SUPFAM" id="SSF103481">
    <property type="entry name" value="Multidrug resistance efflux transporter EmrE"/>
    <property type="match status" value="2"/>
</dbReference>
<gene>
    <name evidence="10" type="primary">rarD</name>
    <name evidence="10" type="ORF">NCTC9935_00680</name>
</gene>
<keyword evidence="7 8" id="KW-0472">Membrane</keyword>
<keyword evidence="6 8" id="KW-1133">Transmembrane helix</keyword>
<dbReference type="EMBL" id="UAPR01000002">
    <property type="protein sequence ID" value="SPT55186.1"/>
    <property type="molecule type" value="Genomic_DNA"/>
</dbReference>
<feature type="transmembrane region" description="Helical" evidence="8">
    <location>
        <begin position="74"/>
        <end position="98"/>
    </location>
</feature>
<sequence>MSTQKNEPRALALGVSCYVIWGFFPLYFSLLSPAGAVEVIVHRAVWGLFFCLVTLALTRSLGKIRALIADRGALWRLAVAGALVVVNWSVYVYAVLAGHTTDAAVGYFINPLVTIALGLIVLRERVTPIQKVALALGVVAVVILVIGQRAVPIVSLTLALSFGLYSLVKKDVAARVDPLAGMAIETAAVSPLLLGYYAYLAATSSTSFHTIASSDEAGTSWMVHLALLVGAGALTMIPLIMFASAARGLTLGTMGFLQYLGPTLQLLVAVFIFHESVPTIRWIAMGIVWVALACLSADWLLSSVRAKRLARAADSRG</sequence>
<evidence type="ECO:0000259" key="9">
    <source>
        <dbReference type="Pfam" id="PF00892"/>
    </source>
</evidence>
<evidence type="ECO:0000256" key="4">
    <source>
        <dbReference type="ARBA" id="ARBA00022475"/>
    </source>
</evidence>
<feature type="transmembrane region" description="Helical" evidence="8">
    <location>
        <begin position="152"/>
        <end position="168"/>
    </location>
</feature>
<evidence type="ECO:0000313" key="10">
    <source>
        <dbReference type="EMBL" id="SPT55186.1"/>
    </source>
</evidence>
<dbReference type="NCBIfam" id="TIGR00688">
    <property type="entry name" value="rarD"/>
    <property type="match status" value="1"/>
</dbReference>
<evidence type="ECO:0000256" key="3">
    <source>
        <dbReference type="ARBA" id="ARBA00022448"/>
    </source>
</evidence>
<evidence type="ECO:0000256" key="8">
    <source>
        <dbReference type="SAM" id="Phobius"/>
    </source>
</evidence>
<evidence type="ECO:0000256" key="1">
    <source>
        <dbReference type="ARBA" id="ARBA00004651"/>
    </source>
</evidence>
<feature type="transmembrane region" description="Helical" evidence="8">
    <location>
        <begin position="44"/>
        <end position="62"/>
    </location>
</feature>
<protein>
    <submittedName>
        <fullName evidence="10">Putative chloramphenical resistance permease RarD</fullName>
    </submittedName>
</protein>
<comment type="similarity">
    <text evidence="2">Belongs to the EamA transporter family.</text>
</comment>
<evidence type="ECO:0000256" key="6">
    <source>
        <dbReference type="ARBA" id="ARBA00022989"/>
    </source>
</evidence>
<organism evidence="10 11">
    <name type="scientific">Schaalia odontolytica</name>
    <dbReference type="NCBI Taxonomy" id="1660"/>
    <lineage>
        <taxon>Bacteria</taxon>
        <taxon>Bacillati</taxon>
        <taxon>Actinomycetota</taxon>
        <taxon>Actinomycetes</taxon>
        <taxon>Actinomycetales</taxon>
        <taxon>Actinomycetaceae</taxon>
        <taxon>Schaalia</taxon>
    </lineage>
</organism>
<reference evidence="10 11" key="1">
    <citation type="submission" date="2018-06" db="EMBL/GenBank/DDBJ databases">
        <authorList>
            <consortium name="Pathogen Informatics"/>
            <person name="Doyle S."/>
        </authorList>
    </citation>
    <scope>NUCLEOTIDE SEQUENCE [LARGE SCALE GENOMIC DNA]</scope>
    <source>
        <strain evidence="10 11">NCTC9935</strain>
    </source>
</reference>
<evidence type="ECO:0000256" key="7">
    <source>
        <dbReference type="ARBA" id="ARBA00023136"/>
    </source>
</evidence>
<keyword evidence="11" id="KW-1185">Reference proteome</keyword>
<proteinExistence type="inferred from homology"/>
<dbReference type="STRING" id="1660.APY09_02785"/>
<feature type="transmembrane region" description="Helical" evidence="8">
    <location>
        <begin position="104"/>
        <end position="122"/>
    </location>
</feature>
<keyword evidence="5 8" id="KW-0812">Transmembrane</keyword>
<evidence type="ECO:0000313" key="11">
    <source>
        <dbReference type="Proteomes" id="UP000250192"/>
    </source>
</evidence>
<feature type="transmembrane region" description="Helical" evidence="8">
    <location>
        <begin position="180"/>
        <end position="201"/>
    </location>
</feature>
<dbReference type="InterPro" id="IPR000620">
    <property type="entry name" value="EamA_dom"/>
</dbReference>
<feature type="transmembrane region" description="Helical" evidence="8">
    <location>
        <begin position="12"/>
        <end position="32"/>
    </location>
</feature>
<dbReference type="RefSeq" id="WP_111823247.1">
    <property type="nucleotide sequence ID" value="NZ_CBDERX010000004.1"/>
</dbReference>
<feature type="transmembrane region" description="Helical" evidence="8">
    <location>
        <begin position="256"/>
        <end position="274"/>
    </location>
</feature>
<dbReference type="Proteomes" id="UP000250192">
    <property type="component" value="Unassembled WGS sequence"/>
</dbReference>
<name>A0A2X0U208_9ACTO</name>
<keyword evidence="4" id="KW-1003">Cell membrane</keyword>
<evidence type="ECO:0000256" key="2">
    <source>
        <dbReference type="ARBA" id="ARBA00007362"/>
    </source>
</evidence>
<feature type="transmembrane region" description="Helical" evidence="8">
    <location>
        <begin position="221"/>
        <end position="244"/>
    </location>
</feature>
<dbReference type="Pfam" id="PF00892">
    <property type="entry name" value="EamA"/>
    <property type="match status" value="1"/>
</dbReference>
<feature type="transmembrane region" description="Helical" evidence="8">
    <location>
        <begin position="280"/>
        <end position="301"/>
    </location>
</feature>
<keyword evidence="3" id="KW-0813">Transport</keyword>
<feature type="transmembrane region" description="Helical" evidence="8">
    <location>
        <begin position="129"/>
        <end position="146"/>
    </location>
</feature>
<dbReference type="AlphaFoldDB" id="A0A2X0U208"/>
<dbReference type="InterPro" id="IPR004626">
    <property type="entry name" value="RarD"/>
</dbReference>
<dbReference type="OrthoDB" id="369870at2"/>